<evidence type="ECO:0000256" key="4">
    <source>
        <dbReference type="SAM" id="SignalP"/>
    </source>
</evidence>
<comment type="subcellular location">
    <subcellularLocation>
        <location evidence="1">Secreted</location>
    </subcellularLocation>
</comment>
<dbReference type="SUPFAM" id="SSF88713">
    <property type="entry name" value="Glycoside hydrolase/deacetylase"/>
    <property type="match status" value="1"/>
</dbReference>
<dbReference type="InterPro" id="IPR011330">
    <property type="entry name" value="Glyco_hydro/deAcase_b/a-brl"/>
</dbReference>
<evidence type="ECO:0000313" key="7">
    <source>
        <dbReference type="Proteomes" id="UP000520767"/>
    </source>
</evidence>
<feature type="chain" id="PRO_5030646699" evidence="4">
    <location>
        <begin position="26"/>
        <end position="342"/>
    </location>
</feature>
<dbReference type="PANTHER" id="PTHR34216">
    <property type="match status" value="1"/>
</dbReference>
<dbReference type="GO" id="GO:0005576">
    <property type="term" value="C:extracellular region"/>
    <property type="evidence" value="ECO:0007669"/>
    <property type="project" value="UniProtKB-SubCell"/>
</dbReference>
<dbReference type="EMBL" id="JACHJQ010000005">
    <property type="protein sequence ID" value="MBB4908588.1"/>
    <property type="molecule type" value="Genomic_DNA"/>
</dbReference>
<dbReference type="InterPro" id="IPR002509">
    <property type="entry name" value="NODB_dom"/>
</dbReference>
<accession>A0A7W7Q838</accession>
<organism evidence="6 7">
    <name type="scientific">Actinophytocola algeriensis</name>
    <dbReference type="NCBI Taxonomy" id="1768010"/>
    <lineage>
        <taxon>Bacteria</taxon>
        <taxon>Bacillati</taxon>
        <taxon>Actinomycetota</taxon>
        <taxon>Actinomycetes</taxon>
        <taxon>Pseudonocardiales</taxon>
        <taxon>Pseudonocardiaceae</taxon>
    </lineage>
</organism>
<gene>
    <name evidence="6" type="ORF">FHR82_004841</name>
</gene>
<reference evidence="6 7" key="1">
    <citation type="submission" date="2020-08" db="EMBL/GenBank/DDBJ databases">
        <title>Genomic Encyclopedia of Type Strains, Phase III (KMG-III): the genomes of soil and plant-associated and newly described type strains.</title>
        <authorList>
            <person name="Whitman W."/>
        </authorList>
    </citation>
    <scope>NUCLEOTIDE SEQUENCE [LARGE SCALE GENOMIC DNA]</scope>
    <source>
        <strain evidence="6 7">CECT 8960</strain>
    </source>
</reference>
<feature type="region of interest" description="Disordered" evidence="3">
    <location>
        <begin position="32"/>
        <end position="51"/>
    </location>
</feature>
<evidence type="ECO:0000256" key="2">
    <source>
        <dbReference type="ARBA" id="ARBA00022729"/>
    </source>
</evidence>
<evidence type="ECO:0000259" key="5">
    <source>
        <dbReference type="Pfam" id="PF01522"/>
    </source>
</evidence>
<feature type="signal peptide" evidence="4">
    <location>
        <begin position="1"/>
        <end position="25"/>
    </location>
</feature>
<name>A0A7W7Q838_9PSEU</name>
<dbReference type="Proteomes" id="UP000520767">
    <property type="component" value="Unassembled WGS sequence"/>
</dbReference>
<dbReference type="PROSITE" id="PS51257">
    <property type="entry name" value="PROKAR_LIPOPROTEIN"/>
    <property type="match status" value="1"/>
</dbReference>
<keyword evidence="2 4" id="KW-0732">Signal</keyword>
<dbReference type="Pfam" id="PF01522">
    <property type="entry name" value="Polysacc_deac_1"/>
    <property type="match status" value="1"/>
</dbReference>
<dbReference type="AlphaFoldDB" id="A0A7W7Q838"/>
<comment type="caution">
    <text evidence="6">The sequence shown here is derived from an EMBL/GenBank/DDBJ whole genome shotgun (WGS) entry which is preliminary data.</text>
</comment>
<dbReference type="GO" id="GO:0005975">
    <property type="term" value="P:carbohydrate metabolic process"/>
    <property type="evidence" value="ECO:0007669"/>
    <property type="project" value="InterPro"/>
</dbReference>
<sequence>MSTTRMVAIALVAALTAATGCTIDAARHVPSRQQVRAAEPSTSPPSVPDPAAVGANELGVVPVLMYHRIVAEPETVYDRTPEAFRAELVRLAKEDYVPVTAASYADGDFDVPAGTHPVVLTFDDGDPTQFSLDPAGLPADGTAVSIMREVAEEYPGFGTAATFFVNTDPFGDPGGRRTLPWLVAHGMEVGNHTANHTNLAQSTSDQVRQDILTQDQAIRAAVPGYSPATLAFPFGAVPDEPGLALHGVVGPAEYRHRGAFLVGANPAPSPYAADFDPAAIPRIRSQDATGADAKYCSTVWLDSLAAAPSQRYTSDGDPDRISFPATSQQTAAARFASRTATY</sequence>
<proteinExistence type="predicted"/>
<keyword evidence="7" id="KW-1185">Reference proteome</keyword>
<dbReference type="PANTHER" id="PTHR34216:SF3">
    <property type="entry name" value="POLY-BETA-1,6-N-ACETYL-D-GLUCOSAMINE N-DEACETYLASE"/>
    <property type="match status" value="1"/>
</dbReference>
<dbReference type="GO" id="GO:0016810">
    <property type="term" value="F:hydrolase activity, acting on carbon-nitrogen (but not peptide) bonds"/>
    <property type="evidence" value="ECO:0007669"/>
    <property type="project" value="InterPro"/>
</dbReference>
<dbReference type="InterPro" id="IPR051398">
    <property type="entry name" value="Polysacch_Deacetylase"/>
</dbReference>
<feature type="domain" description="NodB homology" evidence="5">
    <location>
        <begin position="114"/>
        <end position="240"/>
    </location>
</feature>
<evidence type="ECO:0000256" key="3">
    <source>
        <dbReference type="SAM" id="MobiDB-lite"/>
    </source>
</evidence>
<dbReference type="RefSeq" id="WP_311771242.1">
    <property type="nucleotide sequence ID" value="NZ_JACHJQ010000005.1"/>
</dbReference>
<protein>
    <submittedName>
        <fullName evidence="6">Peptidoglycan/xylan/chitin deacetylase (PgdA/CDA1 family)</fullName>
    </submittedName>
</protein>
<dbReference type="Gene3D" id="3.20.20.370">
    <property type="entry name" value="Glycoside hydrolase/deacetylase"/>
    <property type="match status" value="1"/>
</dbReference>
<evidence type="ECO:0000256" key="1">
    <source>
        <dbReference type="ARBA" id="ARBA00004613"/>
    </source>
</evidence>
<evidence type="ECO:0000313" key="6">
    <source>
        <dbReference type="EMBL" id="MBB4908588.1"/>
    </source>
</evidence>